<evidence type="ECO:0000313" key="2">
    <source>
        <dbReference type="Proteomes" id="UP000034037"/>
    </source>
</evidence>
<name>A0A0F6Z5D8_9CORY</name>
<dbReference type="Gene3D" id="3.10.580.10">
    <property type="entry name" value="CBS-domain"/>
    <property type="match status" value="1"/>
</dbReference>
<accession>A0A0F6Z5D8</accession>
<dbReference type="InterPro" id="IPR046342">
    <property type="entry name" value="CBS_dom_sf"/>
</dbReference>
<dbReference type="RefSeq" id="WP_003862150.1">
    <property type="nucleotide sequence ID" value="NZ_CP011309.1"/>
</dbReference>
<gene>
    <name evidence="1" type="ORF">YH66_08610</name>
</gene>
<organism evidence="1 2">
    <name type="scientific">[Brevibacterium] flavum</name>
    <dbReference type="NCBI Taxonomy" id="92706"/>
    <lineage>
        <taxon>Bacteria</taxon>
        <taxon>Bacillati</taxon>
        <taxon>Actinomycetota</taxon>
        <taxon>Actinomycetes</taxon>
        <taxon>Mycobacteriales</taxon>
        <taxon>Corynebacteriaceae</taxon>
        <taxon>Corynebacterium</taxon>
    </lineage>
</organism>
<dbReference type="AlphaFoldDB" id="A0A0F6Z5D8"/>
<dbReference type="HOGENOM" id="CLU_099771_0_0_11"/>
<dbReference type="SUPFAM" id="SSF54631">
    <property type="entry name" value="CBS-domain pair"/>
    <property type="match status" value="1"/>
</dbReference>
<proteinExistence type="predicted"/>
<dbReference type="EMBL" id="CP011309">
    <property type="protein sequence ID" value="AKF27606.1"/>
    <property type="molecule type" value="Genomic_DNA"/>
</dbReference>
<sequence length="238" mass="26871">MTESPDLAVSFLSAFNDIEAHLRTQLRAKRSDSFRWMVRIAEKQHLTSKEQAETLDAFAELRNAISHGQYNDLRPIADPRPDTVDTIEKIRSLLLNPPIALDVLPAQKVRSYSLEDPVSKALEVVRTTEISQFPIYSGTEYVALLTTNTIARWVASDLHDNAQLDARSINDVLDYAESSDTAVFLPRSSTAQEIIDIMTGPKLPWSVILTEHGKPHQKPLRVVTGRDMRTLMDMLKIY</sequence>
<protein>
    <recommendedName>
        <fullName evidence="3">CBS domain-containing protein</fullName>
    </recommendedName>
</protein>
<dbReference type="PATRIC" id="fig|92706.3.peg.1799"/>
<reference evidence="1 2" key="1">
    <citation type="submission" date="2015-04" db="EMBL/GenBank/DDBJ databases">
        <title>Complete Genome Sequence of Brevibacterium flavum ATCC 15168.</title>
        <authorList>
            <person name="Ahn J."/>
            <person name="Park G."/>
            <person name="Jeon W."/>
            <person name="Jang Y."/>
            <person name="Jang M."/>
            <person name="Lee H."/>
            <person name="Lee H."/>
        </authorList>
    </citation>
    <scope>NUCLEOTIDE SEQUENCE [LARGE SCALE GENOMIC DNA]</scope>
    <source>
        <strain evidence="1 2">ATCC 15168</strain>
    </source>
</reference>
<evidence type="ECO:0000313" key="1">
    <source>
        <dbReference type="EMBL" id="AKF27606.1"/>
    </source>
</evidence>
<keyword evidence="2" id="KW-1185">Reference proteome</keyword>
<dbReference type="Proteomes" id="UP000034037">
    <property type="component" value="Chromosome"/>
</dbReference>
<evidence type="ECO:0008006" key="3">
    <source>
        <dbReference type="Google" id="ProtNLM"/>
    </source>
</evidence>